<keyword evidence="2" id="KW-1185">Reference proteome</keyword>
<evidence type="ECO:0000313" key="1">
    <source>
        <dbReference type="EMBL" id="EHN02939.1"/>
    </source>
</evidence>
<proteinExistence type="predicted"/>
<comment type="caution">
    <text evidence="1">The sequence shown here is derived from an EMBL/GenBank/DDBJ whole genome shotgun (WGS) entry which is preliminary data.</text>
</comment>
<sequence>MGPNPFSNPPFIPPVRLCNFQNTLRSNYFAPPPPSCSHISFLTYKAASLLSFPCNDNGRLSFRFGEVGAYVRTEKGKNLGPNFHPFVQSHFCRVRSPMLPCNFPCCTFLSHFDPSSPLPFCPLSYCRTSGCYATPTTLP</sequence>
<evidence type="ECO:0000313" key="2">
    <source>
        <dbReference type="Proteomes" id="UP000009009"/>
    </source>
</evidence>
<reference evidence="1 2" key="1">
    <citation type="journal article" date="2012" name="FEMS Yeast Res.">
        <title>The genome sequence of the wine yeast VIN7 reveals an allotriploid hybrid genome with Saccharomyces cerevisiae and Saccharomyces kudriavzevii origins.</title>
        <authorList>
            <person name="Borneman A.R."/>
            <person name="Desany B.A."/>
            <person name="Riches D."/>
            <person name="Affourtit J.P."/>
            <person name="Forgan A.H."/>
            <person name="Pretorius I.S."/>
            <person name="Egholm M."/>
            <person name="Chambers P.J."/>
        </authorList>
    </citation>
    <scope>NUCLEOTIDE SEQUENCE [LARGE SCALE GENOMIC DNA]</scope>
    <source>
        <strain evidence="1 2">VIN7</strain>
    </source>
</reference>
<dbReference type="AlphaFoldDB" id="H0GT99"/>
<protein>
    <submittedName>
        <fullName evidence="1">Uncharacterized protein</fullName>
    </submittedName>
</protein>
<dbReference type="HOGENOM" id="CLU_1846252_0_0_1"/>
<name>H0GT99_SACCK</name>
<gene>
    <name evidence="1" type="ORF">VIN7_6459</name>
</gene>
<organism evidence="1 2">
    <name type="scientific">Saccharomyces cerevisiae x Saccharomyces kudriavzevii (strain VIN7)</name>
    <name type="common">Yeast</name>
    <dbReference type="NCBI Taxonomy" id="1095631"/>
    <lineage>
        <taxon>Eukaryota</taxon>
        <taxon>Fungi</taxon>
        <taxon>Dikarya</taxon>
        <taxon>Ascomycota</taxon>
        <taxon>Saccharomycotina</taxon>
        <taxon>Saccharomycetes</taxon>
        <taxon>Saccharomycetales</taxon>
        <taxon>Saccharomycetaceae</taxon>
        <taxon>Saccharomyces</taxon>
    </lineage>
</organism>
<dbReference type="Proteomes" id="UP000009009">
    <property type="component" value="Unassembled WGS sequence"/>
</dbReference>
<accession>H0GT99</accession>
<dbReference type="EMBL" id="AGVY01000180">
    <property type="protein sequence ID" value="EHN02939.1"/>
    <property type="molecule type" value="Genomic_DNA"/>
</dbReference>